<organism evidence="10">
    <name type="scientific">Musca domestica</name>
    <name type="common">House fly</name>
    <dbReference type="NCBI Taxonomy" id="7370"/>
    <lineage>
        <taxon>Eukaryota</taxon>
        <taxon>Metazoa</taxon>
        <taxon>Ecdysozoa</taxon>
        <taxon>Arthropoda</taxon>
        <taxon>Hexapoda</taxon>
        <taxon>Insecta</taxon>
        <taxon>Pterygota</taxon>
        <taxon>Neoptera</taxon>
        <taxon>Endopterygota</taxon>
        <taxon>Diptera</taxon>
        <taxon>Brachycera</taxon>
        <taxon>Muscomorpha</taxon>
        <taxon>Muscoidea</taxon>
        <taxon>Muscidae</taxon>
        <taxon>Musca</taxon>
    </lineage>
</organism>
<evidence type="ECO:0000259" key="8">
    <source>
        <dbReference type="PROSITE" id="PS50158"/>
    </source>
</evidence>
<protein>
    <recommendedName>
        <fullName evidence="1">RNA-directed DNA polymerase</fullName>
        <ecNumber evidence="1">2.7.7.49</ecNumber>
    </recommendedName>
</protein>
<reference evidence="10" key="1">
    <citation type="submission" date="2020-05" db="UniProtKB">
        <authorList>
            <consortium name="EnsemblMetazoa"/>
        </authorList>
    </citation>
    <scope>IDENTIFICATION</scope>
    <source>
        <strain evidence="10">Aabys</strain>
    </source>
</reference>
<keyword evidence="4" id="KW-0540">Nuclease</keyword>
<dbReference type="eggNOG" id="KOG0017">
    <property type="taxonomic scope" value="Eukaryota"/>
</dbReference>
<dbReference type="GO" id="GO:0004190">
    <property type="term" value="F:aspartic-type endopeptidase activity"/>
    <property type="evidence" value="ECO:0007669"/>
    <property type="project" value="InterPro"/>
</dbReference>
<dbReference type="Gene3D" id="3.30.70.270">
    <property type="match status" value="2"/>
</dbReference>
<feature type="region of interest" description="Disordered" evidence="7">
    <location>
        <begin position="245"/>
        <end position="364"/>
    </location>
</feature>
<dbReference type="InterPro" id="IPR043128">
    <property type="entry name" value="Rev_trsase/Diguanyl_cyclase"/>
</dbReference>
<keyword evidence="5" id="KW-0255">Endonuclease</keyword>
<dbReference type="InterPro" id="IPR000477">
    <property type="entry name" value="RT_dom"/>
</dbReference>
<dbReference type="FunFam" id="3.30.70.270:FF:000020">
    <property type="entry name" value="Transposon Tf2-6 polyprotein-like Protein"/>
    <property type="match status" value="1"/>
</dbReference>
<dbReference type="GO" id="GO:0006508">
    <property type="term" value="P:proteolysis"/>
    <property type="evidence" value="ECO:0007669"/>
    <property type="project" value="InterPro"/>
</dbReference>
<evidence type="ECO:0000256" key="1">
    <source>
        <dbReference type="ARBA" id="ARBA00012493"/>
    </source>
</evidence>
<dbReference type="VEuPathDB" id="VectorBase:MDOA001105"/>
<dbReference type="GO" id="GO:0003676">
    <property type="term" value="F:nucleic acid binding"/>
    <property type="evidence" value="ECO:0007669"/>
    <property type="project" value="InterPro"/>
</dbReference>
<evidence type="ECO:0000256" key="3">
    <source>
        <dbReference type="ARBA" id="ARBA00022695"/>
    </source>
</evidence>
<dbReference type="SUPFAM" id="SSF56672">
    <property type="entry name" value="DNA/RNA polymerases"/>
    <property type="match status" value="1"/>
</dbReference>
<dbReference type="InterPro" id="IPR050951">
    <property type="entry name" value="Retrovirus_Pol_polyprotein"/>
</dbReference>
<dbReference type="Pfam" id="PF00078">
    <property type="entry name" value="RVT_1"/>
    <property type="match status" value="1"/>
</dbReference>
<dbReference type="InterPro" id="IPR001878">
    <property type="entry name" value="Znf_CCHC"/>
</dbReference>
<dbReference type="InterPro" id="IPR001969">
    <property type="entry name" value="Aspartic_peptidase_AS"/>
</dbReference>
<feature type="compositionally biased region" description="Polar residues" evidence="7">
    <location>
        <begin position="293"/>
        <end position="308"/>
    </location>
</feature>
<evidence type="ECO:0000313" key="10">
    <source>
        <dbReference type="EnsemblMetazoa" id="MDOA001105-PA"/>
    </source>
</evidence>
<proteinExistence type="predicted"/>
<feature type="domain" description="Reverse transcriptase" evidence="9">
    <location>
        <begin position="323"/>
        <end position="516"/>
    </location>
</feature>
<feature type="domain" description="CCHC-type" evidence="8">
    <location>
        <begin position="43"/>
        <end position="57"/>
    </location>
</feature>
<dbReference type="EnsemblMetazoa" id="MDOA001105-RA">
    <property type="protein sequence ID" value="MDOA001105-PA"/>
    <property type="gene ID" value="MDOA001105"/>
</dbReference>
<dbReference type="GO" id="GO:0003964">
    <property type="term" value="F:RNA-directed DNA polymerase activity"/>
    <property type="evidence" value="ECO:0007669"/>
    <property type="project" value="UniProtKB-EC"/>
</dbReference>
<dbReference type="InterPro" id="IPR043502">
    <property type="entry name" value="DNA/RNA_pol_sf"/>
</dbReference>
<dbReference type="GO" id="GO:0004519">
    <property type="term" value="F:endonuclease activity"/>
    <property type="evidence" value="ECO:0007669"/>
    <property type="project" value="UniProtKB-KW"/>
</dbReference>
<dbReference type="Gene3D" id="2.40.70.10">
    <property type="entry name" value="Acid Proteases"/>
    <property type="match status" value="1"/>
</dbReference>
<dbReference type="EC" id="2.7.7.49" evidence="1"/>
<dbReference type="Pfam" id="PF13975">
    <property type="entry name" value="gag-asp_proteas"/>
    <property type="match status" value="1"/>
</dbReference>
<dbReference type="SMART" id="SM00343">
    <property type="entry name" value="ZnF_C2HC"/>
    <property type="match status" value="1"/>
</dbReference>
<dbReference type="Gene3D" id="3.10.10.10">
    <property type="entry name" value="HIV Type 1 Reverse Transcriptase, subunit A, domain 1"/>
    <property type="match status" value="1"/>
</dbReference>
<feature type="compositionally biased region" description="Pro residues" evidence="7">
    <location>
        <begin position="265"/>
        <end position="275"/>
    </location>
</feature>
<evidence type="ECO:0000256" key="7">
    <source>
        <dbReference type="SAM" id="MobiDB-lite"/>
    </source>
</evidence>
<dbReference type="InterPro" id="IPR021109">
    <property type="entry name" value="Peptidase_aspartic_dom_sf"/>
</dbReference>
<gene>
    <name evidence="10" type="primary">101895747</name>
</gene>
<dbReference type="PROSITE" id="PS00141">
    <property type="entry name" value="ASP_PROTEASE"/>
    <property type="match status" value="1"/>
</dbReference>
<keyword evidence="6" id="KW-0479">Metal-binding</keyword>
<dbReference type="SUPFAM" id="SSF50630">
    <property type="entry name" value="Acid proteases"/>
    <property type="match status" value="1"/>
</dbReference>
<keyword evidence="5" id="KW-0378">Hydrolase</keyword>
<dbReference type="STRING" id="7370.A0A1I8M4C5"/>
<dbReference type="InterPro" id="IPR036875">
    <property type="entry name" value="Znf_CCHC_sf"/>
</dbReference>
<accession>A0A1I8M4C5</accession>
<dbReference type="VEuPathDB" id="VectorBase:MDOMA2_014997"/>
<dbReference type="PANTHER" id="PTHR37984">
    <property type="entry name" value="PROTEIN CBG26694"/>
    <property type="match status" value="1"/>
</dbReference>
<dbReference type="CDD" id="cd00303">
    <property type="entry name" value="retropepsin_like"/>
    <property type="match status" value="1"/>
</dbReference>
<dbReference type="SUPFAM" id="SSF57756">
    <property type="entry name" value="Retrovirus zinc finger-like domains"/>
    <property type="match status" value="1"/>
</dbReference>
<sequence length="588" mass="65917">MADDLESLPLINQTARELHRRLDLTENTRDPPQLPPINPRMACRRCGKEGHFAARCRYEPILFCWKFGRRNIRTIDCCRKNSGNASRGHGPSDNPRAPQLNTAVHVEPTRLVANIGIGKQRVAATVDTGATSSFIGENLVPRLGDDIRRIPFNANVALADGSQREVPHAVETTIDLGNQIVPIRLLVMPDVSEDIIIGLDFSAKIGARMTLAGLSCIFSSKEHIAAERQRQILDQVDLNRSPAAEVIEISDEEPTTPPRPRRVPSNPPTPPPTVSPLPSVIVLDDDSEDEAPVTSNSSPYRRNANVGTAPQPAPSATERPRGESSEEEALGIMFSPPRVATSPRYADSTQSEPEENGSRLIPTRDEVEASRLRSVVVVPEARPYPFEFAYRLRESKNVSNIGLKDCYWQIPLEEQSKKFTAFTVARRGLFQWRVMRFGLHSASATFQRALDSVIGPVLEPFAFSYLDDIMMIGRTLDEHLANFQEAFHRLRSANLRINSDKCQFFQKETKYLGHVVCDAGIQTDPDKVTAIMEMKPPENVKELRRFLGVVSWYHRFVPEFATLANPLTSLLKKGKHWRWTVKIGRDRE</sequence>
<evidence type="ECO:0000256" key="6">
    <source>
        <dbReference type="PROSITE-ProRule" id="PRU00047"/>
    </source>
</evidence>
<dbReference type="PANTHER" id="PTHR37984:SF5">
    <property type="entry name" value="PROTEIN NYNRIN-LIKE"/>
    <property type="match status" value="1"/>
</dbReference>
<dbReference type="AlphaFoldDB" id="A0A1I8M4C5"/>
<dbReference type="CDD" id="cd01647">
    <property type="entry name" value="RT_LTR"/>
    <property type="match status" value="1"/>
</dbReference>
<keyword evidence="6" id="KW-0863">Zinc-finger</keyword>
<dbReference type="FunFam" id="3.30.70.270:FF:000003">
    <property type="entry name" value="Transposon Ty3-G Gag-Pol polyprotein"/>
    <property type="match status" value="1"/>
</dbReference>
<evidence type="ECO:0000259" key="9">
    <source>
        <dbReference type="PROSITE" id="PS50878"/>
    </source>
</evidence>
<dbReference type="PROSITE" id="PS50878">
    <property type="entry name" value="RT_POL"/>
    <property type="match status" value="1"/>
</dbReference>
<keyword evidence="2" id="KW-0808">Transferase</keyword>
<evidence type="ECO:0000256" key="4">
    <source>
        <dbReference type="ARBA" id="ARBA00022722"/>
    </source>
</evidence>
<name>A0A1I8M4C5_MUSDO</name>
<keyword evidence="6" id="KW-0862">Zinc</keyword>
<dbReference type="VEuPathDB" id="VectorBase:MDOMA2_010643"/>
<evidence type="ECO:0000256" key="5">
    <source>
        <dbReference type="ARBA" id="ARBA00022759"/>
    </source>
</evidence>
<dbReference type="GO" id="GO:0008270">
    <property type="term" value="F:zinc ion binding"/>
    <property type="evidence" value="ECO:0007669"/>
    <property type="project" value="UniProtKB-KW"/>
</dbReference>
<dbReference type="PROSITE" id="PS50158">
    <property type="entry name" value="ZF_CCHC"/>
    <property type="match status" value="1"/>
</dbReference>
<keyword evidence="3" id="KW-0548">Nucleotidyltransferase</keyword>
<evidence type="ECO:0000256" key="2">
    <source>
        <dbReference type="ARBA" id="ARBA00022679"/>
    </source>
</evidence>